<evidence type="ECO:0000256" key="1">
    <source>
        <dbReference type="ARBA" id="ARBA00004141"/>
    </source>
</evidence>
<feature type="transmembrane region" description="Helical" evidence="10">
    <location>
        <begin position="317"/>
        <end position="336"/>
    </location>
</feature>
<dbReference type="InterPro" id="IPR014743">
    <property type="entry name" value="Cl-channel_core"/>
</dbReference>
<comment type="subcellular location">
    <subcellularLocation>
        <location evidence="1">Membrane</location>
        <topology evidence="1">Multi-pass membrane protein</topology>
    </subcellularLocation>
</comment>
<evidence type="ECO:0000313" key="12">
    <source>
        <dbReference type="Proteomes" id="UP000271678"/>
    </source>
</evidence>
<evidence type="ECO:0000256" key="6">
    <source>
        <dbReference type="ARBA" id="ARBA00023136"/>
    </source>
</evidence>
<feature type="transmembrane region" description="Helical" evidence="10">
    <location>
        <begin position="81"/>
        <end position="98"/>
    </location>
</feature>
<keyword evidence="2" id="KW-0813">Transport</keyword>
<dbReference type="InterPro" id="IPR050368">
    <property type="entry name" value="ClC-type_chloride_channel"/>
</dbReference>
<feature type="transmembrane region" description="Helical" evidence="10">
    <location>
        <begin position="279"/>
        <end position="297"/>
    </location>
</feature>
<organism evidence="11 12">
    <name type="scientific">Flexivirga caeni</name>
    <dbReference type="NCBI Taxonomy" id="2294115"/>
    <lineage>
        <taxon>Bacteria</taxon>
        <taxon>Bacillati</taxon>
        <taxon>Actinomycetota</taxon>
        <taxon>Actinomycetes</taxon>
        <taxon>Micrococcales</taxon>
        <taxon>Dermacoccaceae</taxon>
        <taxon>Flexivirga</taxon>
    </lineage>
</organism>
<feature type="transmembrane region" description="Helical" evidence="10">
    <location>
        <begin position="207"/>
        <end position="228"/>
    </location>
</feature>
<keyword evidence="12" id="KW-1185">Reference proteome</keyword>
<keyword evidence="8" id="KW-0868">Chloride</keyword>
<evidence type="ECO:0000256" key="4">
    <source>
        <dbReference type="ARBA" id="ARBA00022989"/>
    </source>
</evidence>
<feature type="transmembrane region" description="Helical" evidence="10">
    <location>
        <begin position="31"/>
        <end position="53"/>
    </location>
</feature>
<dbReference type="InterPro" id="IPR001807">
    <property type="entry name" value="ClC"/>
</dbReference>
<proteinExistence type="predicted"/>
<dbReference type="GO" id="GO:0034707">
    <property type="term" value="C:chloride channel complex"/>
    <property type="evidence" value="ECO:0007669"/>
    <property type="project" value="UniProtKB-KW"/>
</dbReference>
<sequence>MSRHFTESAAREKPAPGAVGAPNAVHRIATLGLAIVAAGLLSGIAGVTLTFVLRAVEHLTFGYSGGGFLTGVETAPDWRRVVGPAVGGLLSGAGWWLVRRHRHVPSLNDIVRDPAATRHLGTVVVDAFLQVLVVGSGASIGREGAPRQTAAVLASAATQRLRLADPARQALIAGAAGAGLSAVYNTPIAGALFAVEVILRTRRLSAAAISLSVSFLGTSVLWFVHGTAPTYHLPGGTTDWVPVALWSIVAIVPCLLLGRVFSRITSAAQDRHTGPTVRLVVSIGSASAILGLIGWWAPELFGNGKAVIDAIADGDRSLLLLVALVALKPLVTAMFLRTGATGGLLTPSMATGAAFGASVAVVLRHFGVPADVPSFALVAAAGCLATTQEAPFFAVFFTWELARPAPWELICFLITAIGATAIYRMRHPQDPTQRRMALGRVGRRRPTRAR</sequence>
<dbReference type="RefSeq" id="WP_123269910.1">
    <property type="nucleotide sequence ID" value="NZ_RJJQ01000002.1"/>
</dbReference>
<feature type="transmembrane region" description="Helical" evidence="10">
    <location>
        <begin position="119"/>
        <end position="140"/>
    </location>
</feature>
<name>A0A3M9MGH1_9MICO</name>
<reference evidence="11 12" key="1">
    <citation type="submission" date="2018-11" db="EMBL/GenBank/DDBJ databases">
        <title>Draft genome of Simplicispira Flexivirga sp. BO-16.</title>
        <authorList>
            <person name="Im W.T."/>
        </authorList>
    </citation>
    <scope>NUCLEOTIDE SEQUENCE [LARGE SCALE GENOMIC DNA]</scope>
    <source>
        <strain evidence="11 12">BO-16</strain>
    </source>
</reference>
<dbReference type="EMBL" id="RJJQ01000002">
    <property type="protein sequence ID" value="RNI24616.1"/>
    <property type="molecule type" value="Genomic_DNA"/>
</dbReference>
<evidence type="ECO:0000313" key="11">
    <source>
        <dbReference type="EMBL" id="RNI24616.1"/>
    </source>
</evidence>
<evidence type="ECO:0000256" key="3">
    <source>
        <dbReference type="ARBA" id="ARBA00022692"/>
    </source>
</evidence>
<feature type="transmembrane region" description="Helical" evidence="10">
    <location>
        <begin position="240"/>
        <end position="258"/>
    </location>
</feature>
<dbReference type="SUPFAM" id="SSF81340">
    <property type="entry name" value="Clc chloride channel"/>
    <property type="match status" value="1"/>
</dbReference>
<keyword evidence="4 10" id="KW-1133">Transmembrane helix</keyword>
<protein>
    <submittedName>
        <fullName evidence="11">Chloride ion channel protein</fullName>
    </submittedName>
</protein>
<dbReference type="PRINTS" id="PR00762">
    <property type="entry name" value="CLCHANNEL"/>
</dbReference>
<dbReference type="Proteomes" id="UP000271678">
    <property type="component" value="Unassembled WGS sequence"/>
</dbReference>
<comment type="caution">
    <text evidence="11">The sequence shown here is derived from an EMBL/GenBank/DDBJ whole genome shotgun (WGS) entry which is preliminary data.</text>
</comment>
<evidence type="ECO:0000256" key="5">
    <source>
        <dbReference type="ARBA" id="ARBA00023065"/>
    </source>
</evidence>
<dbReference type="GO" id="GO:0005254">
    <property type="term" value="F:chloride channel activity"/>
    <property type="evidence" value="ECO:0007669"/>
    <property type="project" value="UniProtKB-KW"/>
</dbReference>
<keyword evidence="9" id="KW-0407">Ion channel</keyword>
<dbReference type="PANTHER" id="PTHR43427:SF6">
    <property type="entry name" value="CHLORIDE CHANNEL PROTEIN CLC-E"/>
    <property type="match status" value="1"/>
</dbReference>
<keyword evidence="3 10" id="KW-0812">Transmembrane</keyword>
<keyword evidence="7" id="KW-0869">Chloride channel</keyword>
<dbReference type="AlphaFoldDB" id="A0A3M9MGH1"/>
<dbReference type="PANTHER" id="PTHR43427">
    <property type="entry name" value="CHLORIDE CHANNEL PROTEIN CLC-E"/>
    <property type="match status" value="1"/>
</dbReference>
<keyword evidence="5" id="KW-0406">Ion transport</keyword>
<feature type="transmembrane region" description="Helical" evidence="10">
    <location>
        <begin position="405"/>
        <end position="425"/>
    </location>
</feature>
<evidence type="ECO:0000256" key="9">
    <source>
        <dbReference type="ARBA" id="ARBA00023303"/>
    </source>
</evidence>
<dbReference type="OrthoDB" id="3261015at2"/>
<keyword evidence="6 10" id="KW-0472">Membrane</keyword>
<evidence type="ECO:0000256" key="10">
    <source>
        <dbReference type="SAM" id="Phobius"/>
    </source>
</evidence>
<dbReference type="Pfam" id="PF00654">
    <property type="entry name" value="Voltage_CLC"/>
    <property type="match status" value="1"/>
</dbReference>
<feature type="transmembrane region" description="Helical" evidence="10">
    <location>
        <begin position="348"/>
        <end position="367"/>
    </location>
</feature>
<gene>
    <name evidence="11" type="ORF">EFY87_02565</name>
</gene>
<feature type="transmembrane region" description="Helical" evidence="10">
    <location>
        <begin position="170"/>
        <end position="195"/>
    </location>
</feature>
<dbReference type="Gene3D" id="1.10.3080.10">
    <property type="entry name" value="Clc chloride channel"/>
    <property type="match status" value="1"/>
</dbReference>
<accession>A0A3M9MGH1</accession>
<evidence type="ECO:0000256" key="2">
    <source>
        <dbReference type="ARBA" id="ARBA00022448"/>
    </source>
</evidence>
<evidence type="ECO:0000256" key="7">
    <source>
        <dbReference type="ARBA" id="ARBA00023173"/>
    </source>
</evidence>
<evidence type="ECO:0000256" key="8">
    <source>
        <dbReference type="ARBA" id="ARBA00023214"/>
    </source>
</evidence>